<evidence type="ECO:0000313" key="2">
    <source>
        <dbReference type="Proteomes" id="UP000807309"/>
    </source>
</evidence>
<name>A0ABS0CD46_9NOCA</name>
<comment type="caution">
    <text evidence="1">The sequence shown here is derived from an EMBL/GenBank/DDBJ whole genome shotgun (WGS) entry which is preliminary data.</text>
</comment>
<proteinExistence type="predicted"/>
<dbReference type="EMBL" id="JADLRE010000017">
    <property type="protein sequence ID" value="MBF6227765.1"/>
    <property type="molecule type" value="Genomic_DNA"/>
</dbReference>
<evidence type="ECO:0000313" key="1">
    <source>
        <dbReference type="EMBL" id="MBF6227765.1"/>
    </source>
</evidence>
<sequence length="101" mass="10721">MTYDDRAEAEIAVLADVIAAVDAALSDAARRHPGGQRAYVLATVLYELIASARTVAGPDSGRLYAAPILDSIIENVAAADELSLLDLLVSFLVTRHRTTDP</sequence>
<dbReference type="RefSeq" id="WP_195034726.1">
    <property type="nucleotide sequence ID" value="NZ_JADLRE010000017.1"/>
</dbReference>
<protein>
    <submittedName>
        <fullName evidence="1">Uncharacterized protein</fullName>
    </submittedName>
</protein>
<gene>
    <name evidence="1" type="ORF">IU470_21975</name>
</gene>
<keyword evidence="2" id="KW-1185">Reference proteome</keyword>
<accession>A0ABS0CD46</accession>
<organism evidence="1 2">
    <name type="scientific">Nocardia abscessus</name>
    <dbReference type="NCBI Taxonomy" id="120957"/>
    <lineage>
        <taxon>Bacteria</taxon>
        <taxon>Bacillati</taxon>
        <taxon>Actinomycetota</taxon>
        <taxon>Actinomycetes</taxon>
        <taxon>Mycobacteriales</taxon>
        <taxon>Nocardiaceae</taxon>
        <taxon>Nocardia</taxon>
    </lineage>
</organism>
<reference evidence="1 2" key="1">
    <citation type="submission" date="2020-10" db="EMBL/GenBank/DDBJ databases">
        <title>Identification of Nocardia species via Next-generation sequencing and recognition of intraspecies genetic diversity.</title>
        <authorList>
            <person name="Li P."/>
            <person name="Li P."/>
            <person name="Lu B."/>
        </authorList>
    </citation>
    <scope>NUCLEOTIDE SEQUENCE [LARGE SCALE GENOMIC DNA]</scope>
    <source>
        <strain evidence="1 2">N-11</strain>
    </source>
</reference>
<dbReference type="Proteomes" id="UP000807309">
    <property type="component" value="Unassembled WGS sequence"/>
</dbReference>